<dbReference type="EC" id="2.4.-.-" evidence="5"/>
<name>A0A7J4JFY0_9ARCH</name>
<comment type="caution">
    <text evidence="4">The sequence shown here is derived from an EMBL/GenBank/DDBJ whole genome shotgun (WGS) entry which is preliminary data.</text>
</comment>
<evidence type="ECO:0000256" key="1">
    <source>
        <dbReference type="ARBA" id="ARBA00022676"/>
    </source>
</evidence>
<dbReference type="Pfam" id="PF00535">
    <property type="entry name" value="Glycos_transf_2"/>
    <property type="match status" value="1"/>
</dbReference>
<feature type="domain" description="Glycosyltransferase 2-like" evidence="3">
    <location>
        <begin position="4"/>
        <end position="167"/>
    </location>
</feature>
<accession>A0A7J4JFY0</accession>
<dbReference type="Proteomes" id="UP000678237">
    <property type="component" value="Unassembled WGS sequence"/>
</dbReference>
<dbReference type="SUPFAM" id="SSF53448">
    <property type="entry name" value="Nucleotide-diphospho-sugar transferases"/>
    <property type="match status" value="1"/>
</dbReference>
<gene>
    <name evidence="4" type="ORF">HA252_02305</name>
    <name evidence="5" type="ORF">J4203_02715</name>
</gene>
<dbReference type="Proteomes" id="UP000564964">
    <property type="component" value="Unassembled WGS sequence"/>
</dbReference>
<dbReference type="AlphaFoldDB" id="A0A7J4JFY0"/>
<dbReference type="GO" id="GO:0016757">
    <property type="term" value="F:glycosyltransferase activity"/>
    <property type="evidence" value="ECO:0007669"/>
    <property type="project" value="UniProtKB-KW"/>
</dbReference>
<dbReference type="InterPro" id="IPR001173">
    <property type="entry name" value="Glyco_trans_2-like"/>
</dbReference>
<evidence type="ECO:0000256" key="2">
    <source>
        <dbReference type="ARBA" id="ARBA00022679"/>
    </source>
</evidence>
<protein>
    <submittedName>
        <fullName evidence="4">Glycosyltransferase</fullName>
        <ecNumber evidence="5">2.4.-.-</ecNumber>
    </submittedName>
</protein>
<dbReference type="EMBL" id="DUGH01000056">
    <property type="protein sequence ID" value="HIH16214.1"/>
    <property type="molecule type" value="Genomic_DNA"/>
</dbReference>
<evidence type="ECO:0000313" key="4">
    <source>
        <dbReference type="EMBL" id="HIH16214.1"/>
    </source>
</evidence>
<reference evidence="5" key="3">
    <citation type="submission" date="2021-05" db="EMBL/GenBank/DDBJ databases">
        <title>Protein family content uncovers lineage relationships and bacterial pathway maintenance mechanisms in DPANN archaea.</title>
        <authorList>
            <person name="Castelle C.J."/>
            <person name="Meheust R."/>
            <person name="Jaffe A.L."/>
            <person name="Seitz K."/>
            <person name="Gong X."/>
            <person name="Baker B.J."/>
            <person name="Banfield J.F."/>
        </authorList>
    </citation>
    <scope>NUCLEOTIDE SEQUENCE</scope>
    <source>
        <strain evidence="5">RIFCSPLOWO2_01_FULL_58_19</strain>
    </source>
</reference>
<evidence type="ECO:0000259" key="3">
    <source>
        <dbReference type="Pfam" id="PF00535"/>
    </source>
</evidence>
<dbReference type="EMBL" id="JAGVWE010000002">
    <property type="protein sequence ID" value="MBS3062759.1"/>
    <property type="molecule type" value="Genomic_DNA"/>
</dbReference>
<reference evidence="4" key="1">
    <citation type="journal article" date="2020" name="bioRxiv">
        <title>A rank-normalized archaeal taxonomy based on genome phylogeny resolves widespread incomplete and uneven classifications.</title>
        <authorList>
            <person name="Rinke C."/>
            <person name="Chuvochina M."/>
            <person name="Mussig A.J."/>
            <person name="Chaumeil P.-A."/>
            <person name="Waite D.W."/>
            <person name="Whitman W.B."/>
            <person name="Parks D.H."/>
            <person name="Hugenholtz P."/>
        </authorList>
    </citation>
    <scope>NUCLEOTIDE SEQUENCE</scope>
    <source>
        <strain evidence="4">UBA10219</strain>
    </source>
</reference>
<proteinExistence type="predicted"/>
<keyword evidence="1 5" id="KW-0328">Glycosyltransferase</keyword>
<organism evidence="4 6">
    <name type="scientific">Candidatus Iainarchaeum sp</name>
    <dbReference type="NCBI Taxonomy" id="3101447"/>
    <lineage>
        <taxon>Archaea</taxon>
        <taxon>Candidatus Iainarchaeota</taxon>
        <taxon>Candidatus Iainarchaeia</taxon>
        <taxon>Candidatus Iainarchaeales</taxon>
        <taxon>Candidatus Iainarchaeaceae</taxon>
        <taxon>Candidatus Iainarchaeum</taxon>
    </lineage>
</organism>
<dbReference type="PANTHER" id="PTHR43630:SF1">
    <property type="entry name" value="POLY-BETA-1,6-N-ACETYL-D-GLUCOSAMINE SYNTHASE"/>
    <property type="match status" value="1"/>
</dbReference>
<sequence>MRVTVGICAFNEGKSLAKNLASVLPQLAPDDELVLVASGCTDNTVEVARSFAARDARVRLEVEAQRNGKAAALNKILATANGSFIVLTDADVVLERNALEKLLEPFKERDIGAVIGRTESLCRKSFWDGLQGFAWQSFNELRERQSRDGTLFALNGYLSAVRNGIVDRLPLDCLVEDWMLGWKIRERGYRVVFRSDAMVYVKAAQSLSDYLRQKVRVRVGQLQVHEQGMDLAYVRQPANLGWLFKSPYALPYLVLDVLAWGLAFFRHRTGTLKWEPVTSSKP</sequence>
<dbReference type="InterPro" id="IPR029044">
    <property type="entry name" value="Nucleotide-diphossugar_trans"/>
</dbReference>
<evidence type="ECO:0000313" key="5">
    <source>
        <dbReference type="EMBL" id="MBS3062759.1"/>
    </source>
</evidence>
<dbReference type="PANTHER" id="PTHR43630">
    <property type="entry name" value="POLY-BETA-1,6-N-ACETYL-D-GLUCOSAMINE SYNTHASE"/>
    <property type="match status" value="1"/>
</dbReference>
<evidence type="ECO:0000313" key="6">
    <source>
        <dbReference type="Proteomes" id="UP000564964"/>
    </source>
</evidence>
<keyword evidence="2 4" id="KW-0808">Transferase</keyword>
<reference evidence="5" key="2">
    <citation type="submission" date="2021-03" db="EMBL/GenBank/DDBJ databases">
        <authorList>
            <person name="Jaffe A."/>
        </authorList>
    </citation>
    <scope>NUCLEOTIDE SEQUENCE</scope>
    <source>
        <strain evidence="5">RIFCSPLOWO2_01_FULL_58_19</strain>
    </source>
</reference>
<dbReference type="Gene3D" id="3.90.550.10">
    <property type="entry name" value="Spore Coat Polysaccharide Biosynthesis Protein SpsA, Chain A"/>
    <property type="match status" value="1"/>
</dbReference>